<reference evidence="3" key="1">
    <citation type="journal article" date="2022" name="ISME J.">
        <title>Genetic and phylogenetic analysis of dissimilatory iodate-reducing bacteria identifies potential niches across the world's oceans.</title>
        <authorList>
            <person name="Reyes-Umana V."/>
            <person name="Henning Z."/>
            <person name="Lee K."/>
            <person name="Barnum T.P."/>
            <person name="Coates J.D."/>
        </authorList>
    </citation>
    <scope>NUCLEOTIDE SEQUENCE [LARGE SCALE GENOMIC DNA]</scope>
    <source>
        <strain evidence="3">IR12</strain>
    </source>
</reference>
<sequence length="104" mass="11343">MKIDDPFGRSAQRQARNYASVCEALQAAGVDTPEQVERCLRSMTRNLLIGLAVIAALVLAVAVLAPNALPAALVGAAVLGLWMGAMAVNGRRHLQRYRRERFER</sequence>
<protein>
    <submittedName>
        <fullName evidence="2">Uncharacterized protein</fullName>
    </submittedName>
</protein>
<proteinExistence type="predicted"/>
<dbReference type="Proteomes" id="UP000694660">
    <property type="component" value="Unassembled WGS sequence"/>
</dbReference>
<keyword evidence="1" id="KW-0472">Membrane</keyword>
<gene>
    <name evidence="2" type="ORF">I8J34_17965</name>
</gene>
<accession>A0A944DCS0</accession>
<evidence type="ECO:0000313" key="3">
    <source>
        <dbReference type="Proteomes" id="UP000694660"/>
    </source>
</evidence>
<feature type="transmembrane region" description="Helical" evidence="1">
    <location>
        <begin position="47"/>
        <end position="65"/>
    </location>
</feature>
<dbReference type="RefSeq" id="WP_214363010.1">
    <property type="nucleotide sequence ID" value="NZ_JAEKFT010000024.1"/>
</dbReference>
<dbReference type="AlphaFoldDB" id="A0A944DCS0"/>
<keyword evidence="1" id="KW-1133">Transmembrane helix</keyword>
<dbReference type="EMBL" id="JAEKFT010000024">
    <property type="protein sequence ID" value="MBT0963072.1"/>
    <property type="molecule type" value="Genomic_DNA"/>
</dbReference>
<evidence type="ECO:0000313" key="2">
    <source>
        <dbReference type="EMBL" id="MBT0963072.1"/>
    </source>
</evidence>
<keyword evidence="1" id="KW-0812">Transmembrane</keyword>
<feature type="transmembrane region" description="Helical" evidence="1">
    <location>
        <begin position="71"/>
        <end position="89"/>
    </location>
</feature>
<name>A0A944DCS0_DENI1</name>
<organism evidence="2 3">
    <name type="scientific">Denitromonas iodatirespirans</name>
    <dbReference type="NCBI Taxonomy" id="2795389"/>
    <lineage>
        <taxon>Bacteria</taxon>
        <taxon>Pseudomonadati</taxon>
        <taxon>Pseudomonadota</taxon>
        <taxon>Betaproteobacteria</taxon>
        <taxon>Rhodocyclales</taxon>
        <taxon>Zoogloeaceae</taxon>
        <taxon>Denitromonas</taxon>
    </lineage>
</organism>
<comment type="caution">
    <text evidence="2">The sequence shown here is derived from an EMBL/GenBank/DDBJ whole genome shotgun (WGS) entry which is preliminary data.</text>
</comment>
<keyword evidence="3" id="KW-1185">Reference proteome</keyword>
<evidence type="ECO:0000256" key="1">
    <source>
        <dbReference type="SAM" id="Phobius"/>
    </source>
</evidence>